<accession>A0A4R5MFA5</accession>
<dbReference type="AlphaFoldDB" id="A0A4R5MFA5"/>
<evidence type="ECO:0000256" key="1">
    <source>
        <dbReference type="SAM" id="Phobius"/>
    </source>
</evidence>
<keyword evidence="3" id="KW-1185">Reference proteome</keyword>
<organism evidence="2 3">
    <name type="scientific">Paraburkholderia silviterrae</name>
    <dbReference type="NCBI Taxonomy" id="2528715"/>
    <lineage>
        <taxon>Bacteria</taxon>
        <taxon>Pseudomonadati</taxon>
        <taxon>Pseudomonadota</taxon>
        <taxon>Betaproteobacteria</taxon>
        <taxon>Burkholderiales</taxon>
        <taxon>Burkholderiaceae</taxon>
        <taxon>Paraburkholderia</taxon>
    </lineage>
</organism>
<keyword evidence="1" id="KW-0812">Transmembrane</keyword>
<dbReference type="EMBL" id="SMRP01000001">
    <property type="protein sequence ID" value="TDG25882.1"/>
    <property type="molecule type" value="Genomic_DNA"/>
</dbReference>
<dbReference type="Proteomes" id="UP000295722">
    <property type="component" value="Unassembled WGS sequence"/>
</dbReference>
<gene>
    <name evidence="2" type="ORF">EYW47_00485</name>
</gene>
<protein>
    <submittedName>
        <fullName evidence="2">Uncharacterized protein</fullName>
    </submittedName>
</protein>
<name>A0A4R5MFA5_9BURK</name>
<comment type="caution">
    <text evidence="2">The sequence shown here is derived from an EMBL/GenBank/DDBJ whole genome shotgun (WGS) entry which is preliminary data.</text>
</comment>
<evidence type="ECO:0000313" key="2">
    <source>
        <dbReference type="EMBL" id="TDG25882.1"/>
    </source>
</evidence>
<sequence>MKAFKAFAAIVGLCVSMPIWYVLVYKMLAMMHATDVMWLLYWIYMPAGILVSIIFKICELAEKK</sequence>
<keyword evidence="1" id="KW-0472">Membrane</keyword>
<feature type="transmembrane region" description="Helical" evidence="1">
    <location>
        <begin position="7"/>
        <end position="24"/>
    </location>
</feature>
<dbReference type="RefSeq" id="WP_133192934.1">
    <property type="nucleotide sequence ID" value="NZ_JBHUCW010000015.1"/>
</dbReference>
<proteinExistence type="predicted"/>
<evidence type="ECO:0000313" key="3">
    <source>
        <dbReference type="Proteomes" id="UP000295722"/>
    </source>
</evidence>
<reference evidence="2 3" key="1">
    <citation type="submission" date="2019-03" db="EMBL/GenBank/DDBJ databases">
        <title>Paraburkholderia sp. 4M-K11, isolated from subtropical forest soil.</title>
        <authorList>
            <person name="Gao Z.-H."/>
            <person name="Qiu L.-H."/>
        </authorList>
    </citation>
    <scope>NUCLEOTIDE SEQUENCE [LARGE SCALE GENOMIC DNA]</scope>
    <source>
        <strain evidence="2 3">4M-K11</strain>
    </source>
</reference>
<feature type="transmembrane region" description="Helical" evidence="1">
    <location>
        <begin position="36"/>
        <end position="58"/>
    </location>
</feature>
<keyword evidence="1" id="KW-1133">Transmembrane helix</keyword>